<organism evidence="1 2">
    <name type="scientific">Geothrix limicola</name>
    <dbReference type="NCBI Taxonomy" id="2927978"/>
    <lineage>
        <taxon>Bacteria</taxon>
        <taxon>Pseudomonadati</taxon>
        <taxon>Acidobacteriota</taxon>
        <taxon>Holophagae</taxon>
        <taxon>Holophagales</taxon>
        <taxon>Holophagaceae</taxon>
        <taxon>Geothrix</taxon>
    </lineage>
</organism>
<dbReference type="PROSITE" id="PS51257">
    <property type="entry name" value="PROKAR_LIPOPROTEIN"/>
    <property type="match status" value="1"/>
</dbReference>
<evidence type="ECO:0000313" key="1">
    <source>
        <dbReference type="EMBL" id="GLH74545.1"/>
    </source>
</evidence>
<protein>
    <recommendedName>
        <fullName evidence="3">Lipoprotein</fullName>
    </recommendedName>
</protein>
<accession>A0ABQ5QI68</accession>
<comment type="caution">
    <text evidence="1">The sequence shown here is derived from an EMBL/GenBank/DDBJ whole genome shotgun (WGS) entry which is preliminary data.</text>
</comment>
<keyword evidence="2" id="KW-1185">Reference proteome</keyword>
<name>A0ABQ5QI68_9BACT</name>
<reference evidence="1 2" key="1">
    <citation type="journal article" date="2023" name="Antonie Van Leeuwenhoek">
        <title>Mesoterricola silvestris gen. nov., sp. nov., Mesoterricola sediminis sp. nov., Geothrix oryzae sp. nov., Geothrix edaphica sp. nov., Geothrix rubra sp. nov., and Geothrix limicola sp. nov., six novel members of Acidobacteriota isolated from soils.</title>
        <authorList>
            <person name="Itoh H."/>
            <person name="Sugisawa Y."/>
            <person name="Mise K."/>
            <person name="Xu Z."/>
            <person name="Kuniyasu M."/>
            <person name="Ushijima N."/>
            <person name="Kawano K."/>
            <person name="Kobayashi E."/>
            <person name="Shiratori Y."/>
            <person name="Masuda Y."/>
            <person name="Senoo K."/>
        </authorList>
    </citation>
    <scope>NUCLEOTIDE SEQUENCE [LARGE SCALE GENOMIC DNA]</scope>
    <source>
        <strain evidence="1 2">Red804</strain>
    </source>
</reference>
<gene>
    <name evidence="1" type="ORF">GETHLI_30470</name>
</gene>
<evidence type="ECO:0000313" key="2">
    <source>
        <dbReference type="Proteomes" id="UP001165069"/>
    </source>
</evidence>
<dbReference type="EMBL" id="BSDE01000007">
    <property type="protein sequence ID" value="GLH74545.1"/>
    <property type="molecule type" value="Genomic_DNA"/>
</dbReference>
<sequence>MRIYSILTPLMLLVFVGSFTGCGGAYTPPPEAPAATAAAAIGLAYTNPSTSGWALVKDASSSPTHLVLNLVGPAGLKARGVGFNLASDGSVQFHKYADGTYLKDTGVFQLKLATPNLYSTKYPNFYEPVILIGGTKNAGKLLTVGIFQKDRAQPAQPLTAPLCQIGIDFGAATAALPSGTTIPLNLVRARIIPEDIGVIPTIPNVDWTDVLNKFRLEDIQISVGTLKAQ</sequence>
<proteinExistence type="predicted"/>
<evidence type="ECO:0008006" key="3">
    <source>
        <dbReference type="Google" id="ProtNLM"/>
    </source>
</evidence>
<dbReference type="Proteomes" id="UP001165069">
    <property type="component" value="Unassembled WGS sequence"/>
</dbReference>
<dbReference type="RefSeq" id="WP_285576958.1">
    <property type="nucleotide sequence ID" value="NZ_BSDE01000007.1"/>
</dbReference>